<protein>
    <recommendedName>
        <fullName evidence="4">DDE Tnp4 domain-containing protein</fullName>
    </recommendedName>
</protein>
<evidence type="ECO:0000256" key="1">
    <source>
        <dbReference type="SAM" id="MobiDB-lite"/>
    </source>
</evidence>
<accession>A0ABQ8TJY0</accession>
<sequence>MPPPKKKKVIHSQAREIIAKVIEACEYEAKNKCLTHLVTQATKRAANHSAGNRLIVLHAGSKNGSLRNAELVYKAGSASGDYHGQMNQVNFEKWVDEKLIPNLPPSDSGSDSDSDDSSSNDDDDDDGSDSELATPFADFETLLSMIGPKISKCDTSYRKAIPANERLAVTLRFLATGDSYHFLMYTFKISKQVISTIIPEVCDRLIEALQDFIKCLILRRRFAAFCSSFSFCDAVQPFYGDINALLFPLSSGCGDGSGVWSSCSGRTSTSVTDASYNFTYASVGCQGRISYGGVFNETKFKKCQEVNTMNLPSACALPGTTAATPFPLIP</sequence>
<feature type="region of interest" description="Disordered" evidence="1">
    <location>
        <begin position="102"/>
        <end position="130"/>
    </location>
</feature>
<evidence type="ECO:0000313" key="2">
    <source>
        <dbReference type="EMBL" id="KAJ4446436.1"/>
    </source>
</evidence>
<keyword evidence="3" id="KW-1185">Reference proteome</keyword>
<evidence type="ECO:0000313" key="3">
    <source>
        <dbReference type="Proteomes" id="UP001148838"/>
    </source>
</evidence>
<evidence type="ECO:0008006" key="4">
    <source>
        <dbReference type="Google" id="ProtNLM"/>
    </source>
</evidence>
<dbReference type="Proteomes" id="UP001148838">
    <property type="component" value="Unassembled WGS sequence"/>
</dbReference>
<feature type="compositionally biased region" description="Acidic residues" evidence="1">
    <location>
        <begin position="110"/>
        <end position="129"/>
    </location>
</feature>
<comment type="caution">
    <text evidence="2">The sequence shown here is derived from an EMBL/GenBank/DDBJ whole genome shotgun (WGS) entry which is preliminary data.</text>
</comment>
<proteinExistence type="predicted"/>
<dbReference type="EMBL" id="JAJSOF020000009">
    <property type="protein sequence ID" value="KAJ4446436.1"/>
    <property type="molecule type" value="Genomic_DNA"/>
</dbReference>
<name>A0ABQ8TJY0_PERAM</name>
<organism evidence="2 3">
    <name type="scientific">Periplaneta americana</name>
    <name type="common">American cockroach</name>
    <name type="synonym">Blatta americana</name>
    <dbReference type="NCBI Taxonomy" id="6978"/>
    <lineage>
        <taxon>Eukaryota</taxon>
        <taxon>Metazoa</taxon>
        <taxon>Ecdysozoa</taxon>
        <taxon>Arthropoda</taxon>
        <taxon>Hexapoda</taxon>
        <taxon>Insecta</taxon>
        <taxon>Pterygota</taxon>
        <taxon>Neoptera</taxon>
        <taxon>Polyneoptera</taxon>
        <taxon>Dictyoptera</taxon>
        <taxon>Blattodea</taxon>
        <taxon>Blattoidea</taxon>
        <taxon>Blattidae</taxon>
        <taxon>Blattinae</taxon>
        <taxon>Periplaneta</taxon>
    </lineage>
</organism>
<gene>
    <name evidence="2" type="ORF">ANN_13132</name>
</gene>
<reference evidence="2 3" key="1">
    <citation type="journal article" date="2022" name="Allergy">
        <title>Genome assembly and annotation of Periplaneta americana reveal a comprehensive cockroach allergen profile.</title>
        <authorList>
            <person name="Wang L."/>
            <person name="Xiong Q."/>
            <person name="Saelim N."/>
            <person name="Wang L."/>
            <person name="Nong W."/>
            <person name="Wan A.T."/>
            <person name="Shi M."/>
            <person name="Liu X."/>
            <person name="Cao Q."/>
            <person name="Hui J.H.L."/>
            <person name="Sookrung N."/>
            <person name="Leung T.F."/>
            <person name="Tungtrongchitr A."/>
            <person name="Tsui S.K.W."/>
        </authorList>
    </citation>
    <scope>NUCLEOTIDE SEQUENCE [LARGE SCALE GENOMIC DNA]</scope>
    <source>
        <strain evidence="2">PWHHKU_190912</strain>
    </source>
</reference>